<evidence type="ECO:0000256" key="1">
    <source>
        <dbReference type="ARBA" id="ARBA00004651"/>
    </source>
</evidence>
<evidence type="ECO:0000313" key="5">
    <source>
        <dbReference type="EMBL" id="SVB15517.1"/>
    </source>
</evidence>
<name>A0A382BQV1_9ZZZZ</name>
<dbReference type="GO" id="GO:0005886">
    <property type="term" value="C:plasma membrane"/>
    <property type="evidence" value="ECO:0007669"/>
    <property type="project" value="UniProtKB-SubCell"/>
</dbReference>
<reference evidence="5" key="1">
    <citation type="submission" date="2018-05" db="EMBL/GenBank/DDBJ databases">
        <authorList>
            <person name="Lanie J.A."/>
            <person name="Ng W.-L."/>
            <person name="Kazmierczak K.M."/>
            <person name="Andrzejewski T.M."/>
            <person name="Davidsen T.M."/>
            <person name="Wayne K.J."/>
            <person name="Tettelin H."/>
            <person name="Glass J.I."/>
            <person name="Rusch D."/>
            <person name="Podicherti R."/>
            <person name="Tsui H.-C.T."/>
            <person name="Winkler M.E."/>
        </authorList>
    </citation>
    <scope>NUCLEOTIDE SEQUENCE</scope>
</reference>
<dbReference type="PANTHER" id="PTHR43163">
    <property type="entry name" value="DIPEPTIDE TRANSPORT SYSTEM PERMEASE PROTEIN DPPB-RELATED"/>
    <property type="match status" value="1"/>
</dbReference>
<evidence type="ECO:0000256" key="3">
    <source>
        <dbReference type="ARBA" id="ARBA00022475"/>
    </source>
</evidence>
<dbReference type="InterPro" id="IPR045621">
    <property type="entry name" value="BPD_transp_1_N"/>
</dbReference>
<organism evidence="5">
    <name type="scientific">marine metagenome</name>
    <dbReference type="NCBI Taxonomy" id="408172"/>
    <lineage>
        <taxon>unclassified sequences</taxon>
        <taxon>metagenomes</taxon>
        <taxon>ecological metagenomes</taxon>
    </lineage>
</organism>
<keyword evidence="2" id="KW-0813">Transport</keyword>
<feature type="non-terminal residue" evidence="5">
    <location>
        <position position="79"/>
    </location>
</feature>
<feature type="domain" description="ABC transporter type 1 GsiC-like N-terminal" evidence="4">
    <location>
        <begin position="1"/>
        <end position="74"/>
    </location>
</feature>
<evidence type="ECO:0000256" key="2">
    <source>
        <dbReference type="ARBA" id="ARBA00022448"/>
    </source>
</evidence>
<gene>
    <name evidence="5" type="ORF">METZ01_LOCUS168371</name>
</gene>
<keyword evidence="3" id="KW-1003">Cell membrane</keyword>
<dbReference type="Pfam" id="PF19300">
    <property type="entry name" value="BPD_transp_1_N"/>
    <property type="match status" value="1"/>
</dbReference>
<comment type="subcellular location">
    <subcellularLocation>
        <location evidence="1">Cell membrane</location>
        <topology evidence="1">Multi-pass membrane protein</topology>
    </subcellularLocation>
</comment>
<dbReference type="PANTHER" id="PTHR43163:SF6">
    <property type="entry name" value="DIPEPTIDE TRANSPORT SYSTEM PERMEASE PROTEIN DPPB-RELATED"/>
    <property type="match status" value="1"/>
</dbReference>
<sequence length="79" mass="9033">MIWFAGRRLMVAVPTLVAISLVIFTILDLAPGDPTSSLPLTIPSEVREQIRESMGFNDPFFVRWILWVKQMFINEPLSI</sequence>
<dbReference type="AlphaFoldDB" id="A0A382BQV1"/>
<protein>
    <recommendedName>
        <fullName evidence="4">ABC transporter type 1 GsiC-like N-terminal domain-containing protein</fullName>
    </recommendedName>
</protein>
<dbReference type="EMBL" id="UINC01030700">
    <property type="protein sequence ID" value="SVB15517.1"/>
    <property type="molecule type" value="Genomic_DNA"/>
</dbReference>
<accession>A0A382BQV1</accession>
<evidence type="ECO:0000259" key="4">
    <source>
        <dbReference type="Pfam" id="PF19300"/>
    </source>
</evidence>
<proteinExistence type="predicted"/>
<keyword evidence="3" id="KW-0472">Membrane</keyword>